<keyword evidence="2" id="KW-1185">Reference proteome</keyword>
<dbReference type="STRING" id="1107311.Q767_13940"/>
<dbReference type="Proteomes" id="UP000030149">
    <property type="component" value="Unassembled WGS sequence"/>
</dbReference>
<reference evidence="2" key="1">
    <citation type="submission" date="2013-09" db="EMBL/GenBank/DDBJ databases">
        <authorList>
            <person name="Zeng Z."/>
            <person name="Chen C."/>
        </authorList>
    </citation>
    <scope>NUCLEOTIDE SEQUENCE [LARGE SCALE GENOMIC DNA]</scope>
    <source>
        <strain evidence="2">DK69</strain>
    </source>
</reference>
<comment type="caution">
    <text evidence="1">The sequence shown here is derived from an EMBL/GenBank/DDBJ whole genome shotgun (WGS) entry which is preliminary data.</text>
</comment>
<accession>V6S882</accession>
<evidence type="ECO:0000313" key="1">
    <source>
        <dbReference type="EMBL" id="KGO94030.1"/>
    </source>
</evidence>
<dbReference type="eggNOG" id="ENOG503189H">
    <property type="taxonomic scope" value="Bacteria"/>
</dbReference>
<gene>
    <name evidence="1" type="ORF">Q767_13940</name>
</gene>
<dbReference type="OrthoDB" id="853585at2"/>
<sequence length="124" mass="14463">MDNTAIKFKFYIGGYFGSQNEVEYNENYLICSVPDYPGESVAPFQAIHVADDPDWVALLEFTRNLKWRSSYRSDVLDGTQWEFEFAFMDTTLKSHGSNKYPKEFDQFLALLNKLLSKHNIPKVY</sequence>
<name>V6S882_9FLAO</name>
<dbReference type="RefSeq" id="WP_023573789.1">
    <property type="nucleotide sequence ID" value="NZ_AVCS01000011.1"/>
</dbReference>
<organism evidence="1 2">
    <name type="scientific">Flavobacterium enshiense DK69</name>
    <dbReference type="NCBI Taxonomy" id="1107311"/>
    <lineage>
        <taxon>Bacteria</taxon>
        <taxon>Pseudomonadati</taxon>
        <taxon>Bacteroidota</taxon>
        <taxon>Flavobacteriia</taxon>
        <taxon>Flavobacteriales</taxon>
        <taxon>Flavobacteriaceae</taxon>
        <taxon>Flavobacterium</taxon>
    </lineage>
</organism>
<dbReference type="EMBL" id="JRLZ01000017">
    <property type="protein sequence ID" value="KGO94030.1"/>
    <property type="molecule type" value="Genomic_DNA"/>
</dbReference>
<dbReference type="PATRIC" id="fig|1107311.3.peg.1769"/>
<protein>
    <submittedName>
        <fullName evidence="1">Uncharacterized protein</fullName>
    </submittedName>
</protein>
<dbReference type="AlphaFoldDB" id="V6S882"/>
<reference evidence="1 2" key="2">
    <citation type="journal article" date="2015" name="Stand. Genomic Sci.">
        <title>High quality draft genomic sequence of Flavobacterium enshiense DK69(T) and comparison among Flavobacterium genomes.</title>
        <authorList>
            <person name="Zeng Z."/>
            <person name="Chen C."/>
            <person name="Du H."/>
            <person name="Wang G."/>
            <person name="Li M."/>
        </authorList>
    </citation>
    <scope>NUCLEOTIDE SEQUENCE [LARGE SCALE GENOMIC DNA]</scope>
    <source>
        <strain evidence="1 2">DK69</strain>
    </source>
</reference>
<proteinExistence type="predicted"/>
<evidence type="ECO:0000313" key="2">
    <source>
        <dbReference type="Proteomes" id="UP000030149"/>
    </source>
</evidence>